<sequence>MLVAYLLNSGVVPSILSIAFFATILGARGNLIFLTLDEVATKLYVNSFMGMLNARYYLQSPSPKPTPAFFFQPETSSQTGPTGRIQGQAPAKTINEVGLPLFQSDSRESEKSSDIRVEVVVKQDTHCITK</sequence>
<evidence type="ECO:0000313" key="4">
    <source>
        <dbReference type="EMBL" id="KAF9461127.1"/>
    </source>
</evidence>
<accession>A0A9P5Y2L1</accession>
<dbReference type="OrthoDB" id="3057703at2759"/>
<evidence type="ECO:0000256" key="1">
    <source>
        <dbReference type="SAM" id="MobiDB-lite"/>
    </source>
</evidence>
<dbReference type="InterPro" id="IPR045339">
    <property type="entry name" value="DUF6534"/>
</dbReference>
<name>A0A9P5Y2L1_9AGAR</name>
<evidence type="ECO:0000256" key="2">
    <source>
        <dbReference type="SAM" id="Phobius"/>
    </source>
</evidence>
<keyword evidence="5" id="KW-1185">Reference proteome</keyword>
<feature type="domain" description="DUF6534" evidence="3">
    <location>
        <begin position="2"/>
        <end position="56"/>
    </location>
</feature>
<gene>
    <name evidence="4" type="ORF">BDZ94DRAFT_852930</name>
</gene>
<dbReference type="EMBL" id="MU150288">
    <property type="protein sequence ID" value="KAF9461127.1"/>
    <property type="molecule type" value="Genomic_DNA"/>
</dbReference>
<evidence type="ECO:0000313" key="5">
    <source>
        <dbReference type="Proteomes" id="UP000807353"/>
    </source>
</evidence>
<feature type="region of interest" description="Disordered" evidence="1">
    <location>
        <begin position="68"/>
        <end position="88"/>
    </location>
</feature>
<comment type="caution">
    <text evidence="4">The sequence shown here is derived from an EMBL/GenBank/DDBJ whole genome shotgun (WGS) entry which is preliminary data.</text>
</comment>
<evidence type="ECO:0000259" key="3">
    <source>
        <dbReference type="Pfam" id="PF20152"/>
    </source>
</evidence>
<proteinExistence type="predicted"/>
<dbReference type="Pfam" id="PF20152">
    <property type="entry name" value="DUF6534"/>
    <property type="match status" value="1"/>
</dbReference>
<keyword evidence="2" id="KW-0472">Membrane</keyword>
<dbReference type="AlphaFoldDB" id="A0A9P5Y2L1"/>
<feature type="transmembrane region" description="Helical" evidence="2">
    <location>
        <begin position="6"/>
        <end position="27"/>
    </location>
</feature>
<keyword evidence="2" id="KW-0812">Transmembrane</keyword>
<organism evidence="4 5">
    <name type="scientific">Collybia nuda</name>
    <dbReference type="NCBI Taxonomy" id="64659"/>
    <lineage>
        <taxon>Eukaryota</taxon>
        <taxon>Fungi</taxon>
        <taxon>Dikarya</taxon>
        <taxon>Basidiomycota</taxon>
        <taxon>Agaricomycotina</taxon>
        <taxon>Agaricomycetes</taxon>
        <taxon>Agaricomycetidae</taxon>
        <taxon>Agaricales</taxon>
        <taxon>Tricholomatineae</taxon>
        <taxon>Clitocybaceae</taxon>
        <taxon>Collybia</taxon>
    </lineage>
</organism>
<keyword evidence="2" id="KW-1133">Transmembrane helix</keyword>
<reference evidence="4" key="1">
    <citation type="submission" date="2020-11" db="EMBL/GenBank/DDBJ databases">
        <authorList>
            <consortium name="DOE Joint Genome Institute"/>
            <person name="Ahrendt S."/>
            <person name="Riley R."/>
            <person name="Andreopoulos W."/>
            <person name="Labutti K."/>
            <person name="Pangilinan J."/>
            <person name="Ruiz-Duenas F.J."/>
            <person name="Barrasa J.M."/>
            <person name="Sanchez-Garcia M."/>
            <person name="Camarero S."/>
            <person name="Miyauchi S."/>
            <person name="Serrano A."/>
            <person name="Linde D."/>
            <person name="Babiker R."/>
            <person name="Drula E."/>
            <person name="Ayuso-Fernandez I."/>
            <person name="Pacheco R."/>
            <person name="Padilla G."/>
            <person name="Ferreira P."/>
            <person name="Barriuso J."/>
            <person name="Kellner H."/>
            <person name="Castanera R."/>
            <person name="Alfaro M."/>
            <person name="Ramirez L."/>
            <person name="Pisabarro A.G."/>
            <person name="Kuo A."/>
            <person name="Tritt A."/>
            <person name="Lipzen A."/>
            <person name="He G."/>
            <person name="Yan M."/>
            <person name="Ng V."/>
            <person name="Cullen D."/>
            <person name="Martin F."/>
            <person name="Rosso M.-N."/>
            <person name="Henrissat B."/>
            <person name="Hibbett D."/>
            <person name="Martinez A.T."/>
            <person name="Grigoriev I.V."/>
        </authorList>
    </citation>
    <scope>NUCLEOTIDE SEQUENCE</scope>
    <source>
        <strain evidence="4">CBS 247.69</strain>
    </source>
</reference>
<protein>
    <recommendedName>
        <fullName evidence="3">DUF6534 domain-containing protein</fullName>
    </recommendedName>
</protein>
<dbReference type="Proteomes" id="UP000807353">
    <property type="component" value="Unassembled WGS sequence"/>
</dbReference>